<evidence type="ECO:0000313" key="2">
    <source>
        <dbReference type="Proteomes" id="UP000799755"/>
    </source>
</evidence>
<comment type="caution">
    <text evidence="1">The sequence shown here is derived from an EMBL/GenBank/DDBJ whole genome shotgun (WGS) entry which is preliminary data.</text>
</comment>
<sequence length="414" mass="46534">MVQLEDDGYGSSTSSDTIVLALHSDMSTSTLRPGDHDIGPGRLVLQPENCEMHTVLRNVDVHATRGLHVTAPIPEGTRISAEKPLLGVTKADYNYIGIYEAFEKLSAVDQDSFLRLKMVRYPEFKPQEKNIDNMILEYERNYSLANTDGERQKLASLEESLRIAIRMWRVNSRFQGNMNDLTTNSEPNSCTALPDDVPICGVFRTASVLSQSCVPNVCVAWNKGTKRLTVHATRAIYPGEELTASHISSNFYCKFAERAKALRERGILRCTCPACNINHVSFIHHEFHRTNIGVEVRNIIPLITRLQTPTSPQPSLAELAAAEVTVLKVIDSLVKAGCRDMELVWWRKYLAEELLLRLGKWTAAVAQARLAVKGTERCIGLDNPDIEPFRRIQKRAEEILRSYKADAKEFCSFT</sequence>
<proteinExistence type="predicted"/>
<reference evidence="1" key="1">
    <citation type="journal article" date="2020" name="Stud. Mycol.">
        <title>101 Dothideomycetes genomes: a test case for predicting lifestyles and emergence of pathogens.</title>
        <authorList>
            <person name="Haridas S."/>
            <person name="Albert R."/>
            <person name="Binder M."/>
            <person name="Bloem J."/>
            <person name="Labutti K."/>
            <person name="Salamov A."/>
            <person name="Andreopoulos B."/>
            <person name="Baker S."/>
            <person name="Barry K."/>
            <person name="Bills G."/>
            <person name="Bluhm B."/>
            <person name="Cannon C."/>
            <person name="Castanera R."/>
            <person name="Culley D."/>
            <person name="Daum C."/>
            <person name="Ezra D."/>
            <person name="Gonzalez J."/>
            <person name="Henrissat B."/>
            <person name="Kuo A."/>
            <person name="Liang C."/>
            <person name="Lipzen A."/>
            <person name="Lutzoni F."/>
            <person name="Magnuson J."/>
            <person name="Mondo S."/>
            <person name="Nolan M."/>
            <person name="Ohm R."/>
            <person name="Pangilinan J."/>
            <person name="Park H.-J."/>
            <person name="Ramirez L."/>
            <person name="Alfaro M."/>
            <person name="Sun H."/>
            <person name="Tritt A."/>
            <person name="Yoshinaga Y."/>
            <person name="Zwiers L.-H."/>
            <person name="Turgeon B."/>
            <person name="Goodwin S."/>
            <person name="Spatafora J."/>
            <person name="Crous P."/>
            <person name="Grigoriev I."/>
        </authorList>
    </citation>
    <scope>NUCLEOTIDE SEQUENCE</scope>
    <source>
        <strain evidence="1">ATCC 200398</strain>
    </source>
</reference>
<accession>A0ACB6QG24</accession>
<dbReference type="Proteomes" id="UP000799755">
    <property type="component" value="Unassembled WGS sequence"/>
</dbReference>
<protein>
    <submittedName>
        <fullName evidence="1">Uncharacterized protein</fullName>
    </submittedName>
</protein>
<evidence type="ECO:0000313" key="1">
    <source>
        <dbReference type="EMBL" id="KAF2465825.1"/>
    </source>
</evidence>
<keyword evidence="2" id="KW-1185">Reference proteome</keyword>
<name>A0ACB6QG24_9PLEO</name>
<dbReference type="EMBL" id="MU003528">
    <property type="protein sequence ID" value="KAF2465825.1"/>
    <property type="molecule type" value="Genomic_DNA"/>
</dbReference>
<gene>
    <name evidence="1" type="ORF">BDR25DRAFT_378534</name>
</gene>
<organism evidence="1 2">
    <name type="scientific">Lindgomyces ingoldianus</name>
    <dbReference type="NCBI Taxonomy" id="673940"/>
    <lineage>
        <taxon>Eukaryota</taxon>
        <taxon>Fungi</taxon>
        <taxon>Dikarya</taxon>
        <taxon>Ascomycota</taxon>
        <taxon>Pezizomycotina</taxon>
        <taxon>Dothideomycetes</taxon>
        <taxon>Pleosporomycetidae</taxon>
        <taxon>Pleosporales</taxon>
        <taxon>Lindgomycetaceae</taxon>
        <taxon>Lindgomyces</taxon>
    </lineage>
</organism>